<dbReference type="GO" id="GO:0008270">
    <property type="term" value="F:zinc ion binding"/>
    <property type="evidence" value="ECO:0007669"/>
    <property type="project" value="UniProtKB-KW"/>
</dbReference>
<evidence type="ECO:0000313" key="16">
    <source>
        <dbReference type="EMBL" id="ANB14265.1"/>
    </source>
</evidence>
<evidence type="ECO:0000313" key="17">
    <source>
        <dbReference type="Proteomes" id="UP000189580"/>
    </source>
</evidence>
<dbReference type="PRINTS" id="PR00106">
    <property type="entry name" value="DNAPOLB"/>
</dbReference>
<evidence type="ECO:0000256" key="9">
    <source>
        <dbReference type="ARBA" id="ARBA00022932"/>
    </source>
</evidence>
<dbReference type="Pfam" id="PF00136">
    <property type="entry name" value="DNA_pol_B"/>
    <property type="match status" value="1"/>
</dbReference>
<evidence type="ECO:0000256" key="5">
    <source>
        <dbReference type="ARBA" id="ARBA00022705"/>
    </source>
</evidence>
<dbReference type="GO" id="GO:0003887">
    <property type="term" value="F:DNA-directed DNA polymerase activity"/>
    <property type="evidence" value="ECO:0007669"/>
    <property type="project" value="UniProtKB-KW"/>
</dbReference>
<dbReference type="InterPro" id="IPR045846">
    <property type="entry name" value="POLBc_alpha"/>
</dbReference>
<evidence type="ECO:0000259" key="14">
    <source>
        <dbReference type="Pfam" id="PF03104"/>
    </source>
</evidence>
<dbReference type="Pfam" id="PF08996">
    <property type="entry name" value="zf-DNA_Pol"/>
    <property type="match status" value="1"/>
</dbReference>
<dbReference type="Gene3D" id="3.30.70.2820">
    <property type="match status" value="1"/>
</dbReference>
<dbReference type="GO" id="GO:0000731">
    <property type="term" value="P:DNA synthesis involved in DNA repair"/>
    <property type="evidence" value="ECO:0007669"/>
    <property type="project" value="EnsemblFungi"/>
</dbReference>
<gene>
    <name evidence="16" type="primary">POL1</name>
    <name evidence="16" type="ORF">AWJ20_5227</name>
</gene>
<dbReference type="GO" id="GO:0000166">
    <property type="term" value="F:nucleotide binding"/>
    <property type="evidence" value="ECO:0007669"/>
    <property type="project" value="InterPro"/>
</dbReference>
<dbReference type="PANTHER" id="PTHR45861">
    <property type="entry name" value="DNA POLYMERASE ALPHA CATALYTIC SUBUNIT"/>
    <property type="match status" value="1"/>
</dbReference>
<evidence type="ECO:0000256" key="3">
    <source>
        <dbReference type="ARBA" id="ARBA00022679"/>
    </source>
</evidence>
<keyword evidence="5 12" id="KW-0235">DNA replication</keyword>
<sequence length="1017" mass="116349">MEDVHTEVWQKVRSQFNYEARTKSVTRKYCFELPDVPAKADYYKMLLPYDRPLPENFEKQLRTVSRIFGSRTGMFEQFVLARNIMGPGWLEVSNGVFDQGVETTSKVSVGVEDPFEITPLADSVAPPPPFTLMSISIKTVMNHKDNKHEIVAITSRVYKNVAHDTTVPAEKLNSTVVTIVRPVDKVFPVGFEDEMKKLNHPGRTFVKVNNESQLLNYFRSQIQKQDPDVILGHQLENIQLNIILHRMKALNTADWYKVGRFRHRKWPNRLEVFDCRNIFAGRLLADISNDMGRSITLKCDTWSLTEMTSLYLGQERDDISNDISEFKGIHEAGGLLLVLQKSELDTKFVAAIALKVQLLALSKQLTNLAGNSWARTLSGTRSDRNDFILLHEFFRQKYIVPDKERRGDKPKDKYQGGLVFEPEKGLYKSVVLVMDFNSLYPSIIQEYNICFTTVDRSKFDAESKEPPPVPDSTVERGILPRLIENLVTRRREVKRLIKSPDATEAEKAQWDIKQQALKLTANSMYGCLGSQNSRFYAQALAVLTTSRGREILSNTRRLMEDNGLKVIYGDTDSVMISTTALDYQEALVIGNEMKKKVNEHYKRLEIDIDNVFKRLLLLQKKKYAALNMSQTADGEIKTSMEIKGLDMKRREYCQLSKDVSKYILDQLLEEENEEAIINNIHDYLQTLGEDIRANKIHTSKFLIKNKLGKDPTAYPKDKPPQVHLALRRMKQGDIIKIDDVISYIIVGGELEGRPVGERAYTYSEVIKGKLQVDGEYYILHQIFPAVKRLCAHLEGTDETRIAECLGLDLKKHNISLPSPNSNISNFQPLESTISDEERFRDTQKLVITCACGEKIVYEGIGATDISLDDKGLRCPACNESIRFFKINAQLEYLIRSVIAKYYEGWLACDDSACGTRTRQINVYGKKCSGQEGTCRGLMSYEFSDKKVYNQLLYLESLFDVEKIKKKANSSTDVNKQEIIVTAERNRERFNASRSVVAKYLDKSGRRYVDMYGIFNFM</sequence>
<dbReference type="GeneID" id="30037446"/>
<dbReference type="RefSeq" id="XP_018736742.1">
    <property type="nucleotide sequence ID" value="XM_018882357.1"/>
</dbReference>
<dbReference type="InterPro" id="IPR036397">
    <property type="entry name" value="RNaseH_sf"/>
</dbReference>
<dbReference type="SUPFAM" id="SSF53098">
    <property type="entry name" value="Ribonuclease H-like"/>
    <property type="match status" value="1"/>
</dbReference>
<evidence type="ECO:0000256" key="10">
    <source>
        <dbReference type="ARBA" id="ARBA00023125"/>
    </source>
</evidence>
<dbReference type="InterPro" id="IPR038256">
    <property type="entry name" value="Pol_alpha_znc_sf"/>
</dbReference>
<dbReference type="Proteomes" id="UP000189580">
    <property type="component" value="Chromosome d"/>
</dbReference>
<evidence type="ECO:0000256" key="1">
    <source>
        <dbReference type="ARBA" id="ARBA00004123"/>
    </source>
</evidence>
<reference evidence="16 17" key="1">
    <citation type="submission" date="2016-02" db="EMBL/GenBank/DDBJ databases">
        <title>Complete genome sequence and transcriptome regulation of the pentose utilising yeast Sugiyamaella lignohabitans.</title>
        <authorList>
            <person name="Bellasio M."/>
            <person name="Peymann A."/>
            <person name="Valli M."/>
            <person name="Sipitzky M."/>
            <person name="Graf A."/>
            <person name="Sauer M."/>
            <person name="Marx H."/>
            <person name="Mattanovich D."/>
        </authorList>
    </citation>
    <scope>NUCLEOTIDE SEQUENCE [LARGE SCALE GENOMIC DNA]</scope>
    <source>
        <strain evidence="16 17">CBS 10342</strain>
    </source>
</reference>
<dbReference type="InterPro" id="IPR015088">
    <property type="entry name" value="Znf_DNA-dir_DNA_pol_B_alpha"/>
</dbReference>
<evidence type="ECO:0000256" key="2">
    <source>
        <dbReference type="ARBA" id="ARBA00005755"/>
    </source>
</evidence>
<dbReference type="Gene3D" id="1.10.132.60">
    <property type="entry name" value="DNA polymerase family B, C-terminal domain"/>
    <property type="match status" value="1"/>
</dbReference>
<dbReference type="GO" id="GO:0006302">
    <property type="term" value="P:double-strand break repair"/>
    <property type="evidence" value="ECO:0007669"/>
    <property type="project" value="EnsemblFungi"/>
</dbReference>
<dbReference type="GO" id="GO:0006272">
    <property type="term" value="P:leading strand elongation"/>
    <property type="evidence" value="ECO:0007669"/>
    <property type="project" value="TreeGrafter"/>
</dbReference>
<dbReference type="GO" id="GO:1902975">
    <property type="term" value="P:mitotic DNA replication initiation"/>
    <property type="evidence" value="ECO:0007669"/>
    <property type="project" value="InterPro"/>
</dbReference>
<dbReference type="GO" id="GO:0003688">
    <property type="term" value="F:DNA replication origin binding"/>
    <property type="evidence" value="ECO:0007669"/>
    <property type="project" value="TreeGrafter"/>
</dbReference>
<keyword evidence="10 12" id="KW-0238">DNA-binding</keyword>
<dbReference type="AlphaFoldDB" id="A0A167EMT1"/>
<protein>
    <recommendedName>
        <fullName evidence="12">DNA polymerase</fullName>
        <ecNumber evidence="12">2.7.7.7</ecNumber>
    </recommendedName>
</protein>
<dbReference type="GO" id="GO:0003697">
    <property type="term" value="F:single-stranded DNA binding"/>
    <property type="evidence" value="ECO:0007669"/>
    <property type="project" value="TreeGrafter"/>
</dbReference>
<dbReference type="GO" id="GO:0000510">
    <property type="term" value="F:H3-H4 histone complex chaperone activity"/>
    <property type="evidence" value="ECO:0007669"/>
    <property type="project" value="EnsemblFungi"/>
</dbReference>
<dbReference type="EMBL" id="CP014502">
    <property type="protein sequence ID" value="ANB14265.1"/>
    <property type="molecule type" value="Genomic_DNA"/>
</dbReference>
<dbReference type="GO" id="GO:0006273">
    <property type="term" value="P:lagging strand elongation"/>
    <property type="evidence" value="ECO:0007669"/>
    <property type="project" value="TreeGrafter"/>
</dbReference>
<keyword evidence="4 12" id="KW-0548">Nucleotidyltransferase</keyword>
<dbReference type="NCBIfam" id="TIGR00592">
    <property type="entry name" value="pol2"/>
    <property type="match status" value="1"/>
</dbReference>
<dbReference type="InterPro" id="IPR006133">
    <property type="entry name" value="DNA-dir_DNA_pol_B_exonuc"/>
</dbReference>
<dbReference type="InterPro" id="IPR006134">
    <property type="entry name" value="DNA-dir_DNA_pol_B_multi_dom"/>
</dbReference>
<dbReference type="InterPro" id="IPR043502">
    <property type="entry name" value="DNA/RNA_pol_sf"/>
</dbReference>
<dbReference type="PROSITE" id="PS00116">
    <property type="entry name" value="DNA_POLYMERASE_B"/>
    <property type="match status" value="1"/>
</dbReference>
<keyword evidence="7" id="KW-0863">Zinc-finger</keyword>
<feature type="domain" description="Zinc finger DNA-directed DNA polymerase family B alpha" evidence="15">
    <location>
        <begin position="831"/>
        <end position="1014"/>
    </location>
</feature>
<dbReference type="CDD" id="cd05776">
    <property type="entry name" value="DNA_polB_alpha_exo"/>
    <property type="match status" value="1"/>
</dbReference>
<dbReference type="GO" id="GO:0005658">
    <property type="term" value="C:alpha DNA polymerase:primase complex"/>
    <property type="evidence" value="ECO:0007669"/>
    <property type="project" value="EnsemblFungi"/>
</dbReference>
<evidence type="ECO:0000259" key="15">
    <source>
        <dbReference type="Pfam" id="PF08996"/>
    </source>
</evidence>
<dbReference type="InterPro" id="IPR023211">
    <property type="entry name" value="DNA_pol_palm_dom_sf"/>
</dbReference>
<dbReference type="FunFam" id="1.10.287.690:FF:000003">
    <property type="entry name" value="DNA polymerase"/>
    <property type="match status" value="1"/>
</dbReference>
<evidence type="ECO:0000256" key="8">
    <source>
        <dbReference type="ARBA" id="ARBA00022833"/>
    </source>
</evidence>
<comment type="subcellular location">
    <subcellularLocation>
        <location evidence="1">Nucleus</location>
    </subcellularLocation>
</comment>
<evidence type="ECO:0000256" key="12">
    <source>
        <dbReference type="RuleBase" id="RU000442"/>
    </source>
</evidence>
<proteinExistence type="inferred from homology"/>
<keyword evidence="9 12" id="KW-0239">DNA-directed DNA polymerase</keyword>
<comment type="catalytic activity">
    <reaction evidence="12">
        <text>DNA(n) + a 2'-deoxyribonucleoside 5'-triphosphate = DNA(n+1) + diphosphate</text>
        <dbReference type="Rhea" id="RHEA:22508"/>
        <dbReference type="Rhea" id="RHEA-COMP:17339"/>
        <dbReference type="Rhea" id="RHEA-COMP:17340"/>
        <dbReference type="ChEBI" id="CHEBI:33019"/>
        <dbReference type="ChEBI" id="CHEBI:61560"/>
        <dbReference type="ChEBI" id="CHEBI:173112"/>
        <dbReference type="EC" id="2.7.7.7"/>
    </reaction>
</comment>
<dbReference type="PANTHER" id="PTHR45861:SF1">
    <property type="entry name" value="DNA POLYMERASE ALPHA CATALYTIC SUBUNIT"/>
    <property type="match status" value="1"/>
</dbReference>
<dbReference type="GO" id="GO:0006279">
    <property type="term" value="P:premeiotic DNA replication"/>
    <property type="evidence" value="ECO:0007669"/>
    <property type="project" value="EnsemblFungi"/>
</dbReference>
<dbReference type="OrthoDB" id="6755010at2759"/>
<dbReference type="CDD" id="cd05532">
    <property type="entry name" value="POLBc_alpha"/>
    <property type="match status" value="1"/>
</dbReference>
<dbReference type="InterPro" id="IPR042087">
    <property type="entry name" value="DNA_pol_B_thumb"/>
</dbReference>
<dbReference type="Gene3D" id="1.10.3200.20">
    <property type="entry name" value="DNA Polymerase alpha, zinc finger"/>
    <property type="match status" value="1"/>
</dbReference>
<dbReference type="GO" id="GO:0003682">
    <property type="term" value="F:chromatin binding"/>
    <property type="evidence" value="ECO:0007669"/>
    <property type="project" value="TreeGrafter"/>
</dbReference>
<keyword evidence="11" id="KW-0539">Nucleus</keyword>
<dbReference type="GO" id="GO:0006278">
    <property type="term" value="P:RNA-templated DNA biosynthetic process"/>
    <property type="evidence" value="ECO:0007669"/>
    <property type="project" value="EnsemblFungi"/>
</dbReference>
<evidence type="ECO:0000256" key="7">
    <source>
        <dbReference type="ARBA" id="ARBA00022771"/>
    </source>
</evidence>
<dbReference type="InterPro" id="IPR012337">
    <property type="entry name" value="RNaseH-like_sf"/>
</dbReference>
<dbReference type="EC" id="2.7.7.7" evidence="12"/>
<comment type="similarity">
    <text evidence="2 12">Belongs to the DNA polymerase type-B family.</text>
</comment>
<feature type="domain" description="DNA-directed DNA polymerase family B multifunctional" evidence="13">
    <location>
        <begin position="372"/>
        <end position="792"/>
    </location>
</feature>
<keyword evidence="3 12" id="KW-0808">Transferase</keyword>
<dbReference type="Pfam" id="PF03104">
    <property type="entry name" value="DNA_pol_B_exo1"/>
    <property type="match status" value="1"/>
</dbReference>
<evidence type="ECO:0000256" key="11">
    <source>
        <dbReference type="ARBA" id="ARBA00023242"/>
    </source>
</evidence>
<accession>A0A167EMT1</accession>
<keyword evidence="6" id="KW-0479">Metal-binding</keyword>
<evidence type="ECO:0000259" key="13">
    <source>
        <dbReference type="Pfam" id="PF00136"/>
    </source>
</evidence>
<evidence type="ECO:0000256" key="6">
    <source>
        <dbReference type="ARBA" id="ARBA00022723"/>
    </source>
</evidence>
<organism evidence="16 17">
    <name type="scientific">Sugiyamaella lignohabitans</name>
    <dbReference type="NCBI Taxonomy" id="796027"/>
    <lineage>
        <taxon>Eukaryota</taxon>
        <taxon>Fungi</taxon>
        <taxon>Dikarya</taxon>
        <taxon>Ascomycota</taxon>
        <taxon>Saccharomycotina</taxon>
        <taxon>Dipodascomycetes</taxon>
        <taxon>Dipodascales</taxon>
        <taxon>Trichomonascaceae</taxon>
        <taxon>Sugiyamaella</taxon>
    </lineage>
</organism>
<evidence type="ECO:0000256" key="4">
    <source>
        <dbReference type="ARBA" id="ARBA00022695"/>
    </source>
</evidence>
<dbReference type="Gene3D" id="3.90.1600.10">
    <property type="entry name" value="Palm domain of DNA polymerase"/>
    <property type="match status" value="2"/>
</dbReference>
<dbReference type="KEGG" id="slb:AWJ20_5227"/>
<name>A0A167EMT1_9ASCO</name>
<dbReference type="InterPro" id="IPR006172">
    <property type="entry name" value="DNA-dir_DNA_pol_B"/>
</dbReference>
<dbReference type="InterPro" id="IPR017964">
    <property type="entry name" value="DNA-dir_DNA_pol_B_CS"/>
</dbReference>
<dbReference type="SMART" id="SM00486">
    <property type="entry name" value="POLBc"/>
    <property type="match status" value="1"/>
</dbReference>
<keyword evidence="17" id="KW-1185">Reference proteome</keyword>
<keyword evidence="8" id="KW-0862">Zinc</keyword>
<dbReference type="SUPFAM" id="SSF56672">
    <property type="entry name" value="DNA/RNA polymerases"/>
    <property type="match status" value="1"/>
</dbReference>
<feature type="domain" description="DNA-directed DNA polymerase family B exonuclease" evidence="14">
    <location>
        <begin position="66"/>
        <end position="307"/>
    </location>
</feature>
<dbReference type="Gene3D" id="3.30.420.10">
    <property type="entry name" value="Ribonuclease H-like superfamily/Ribonuclease H"/>
    <property type="match status" value="1"/>
</dbReference>